<dbReference type="InterPro" id="IPR006059">
    <property type="entry name" value="SBP"/>
</dbReference>
<dbReference type="SUPFAM" id="SSF53850">
    <property type="entry name" value="Periplasmic binding protein-like II"/>
    <property type="match status" value="1"/>
</dbReference>
<keyword evidence="4" id="KW-0564">Palmitate</keyword>
<dbReference type="PROSITE" id="PS51257">
    <property type="entry name" value="PROKAR_LIPOPROTEIN"/>
    <property type="match status" value="1"/>
</dbReference>
<dbReference type="PANTHER" id="PTHR43649">
    <property type="entry name" value="ARABINOSE-BINDING PROTEIN-RELATED"/>
    <property type="match status" value="1"/>
</dbReference>
<proteinExistence type="predicted"/>
<comment type="caution">
    <text evidence="8">The sequence shown here is derived from an EMBL/GenBank/DDBJ whole genome shotgun (WGS) entry which is preliminary data.</text>
</comment>
<gene>
    <name evidence="8" type="ORF">DQG23_06190</name>
</gene>
<evidence type="ECO:0000256" key="7">
    <source>
        <dbReference type="SAM" id="SignalP"/>
    </source>
</evidence>
<feature type="chain" id="PRO_5038523293" description="ABC transporter substrate-binding protein" evidence="7">
    <location>
        <begin position="26"/>
        <end position="557"/>
    </location>
</feature>
<protein>
    <recommendedName>
        <fullName evidence="10">ABC transporter substrate-binding protein</fullName>
    </recommendedName>
</protein>
<evidence type="ECO:0000256" key="4">
    <source>
        <dbReference type="ARBA" id="ARBA00023139"/>
    </source>
</evidence>
<sequence length="557" mass="63151">MKRMMAIVLSTVPVLSIMLSGCESSAVKEDGSAKTGNPALVQSPSGSKQTSPDKYDQLVELSTVSLFNPLLKFENGDDLNNNVWTRHFEQNFNISVKRLWAATSDDEYIQRLNLLIAAGNIPDFFQATPEQFKQLYSAGLIEDLTDVYERDAPQVVKQLMEEAGEDVRKAATIDGKLMAIPWTGLERESVPMVWIRKDWMNKLQLPEPETLDDLMQIAVAFADRDPDGNGKKDTFGFGIDRDLSAIKGFMNAYHAYSNIWIEKEQGKLAFGSIQPEMKPALAKLQELYKEGIIDPDFAVKNMQKVMNSVAANKIGIHFGDWGSAGWPLATSTPGIEWQSYPFPSSDDKPVKLQHDLNIYGYVFVVKKGIKNPEAVFKLLEFWVKQYYFTPSEEDYVKFIWPKSQNVPAVWMLAPIKMYRSFNNLENYRVTNEVLKGKKELSELSPEQRNAYNNVMRYKNGEKMLWWANAQSGENGSGRIIEKYLSNDQFMPNRFTSSPTDSMLEKGGNLASVQQETFIKIIMGLEPLGAFDKFVSIWSLQGGSQITKEVNEWYAKQK</sequence>
<dbReference type="CDD" id="cd13580">
    <property type="entry name" value="PBP2_AlgQ_like_1"/>
    <property type="match status" value="1"/>
</dbReference>
<dbReference type="PANTHER" id="PTHR43649:SF33">
    <property type="entry name" value="POLYGALACTURONAN_RHAMNOGALACTURONAN-BINDING PROTEIN YTCQ"/>
    <property type="match status" value="1"/>
</dbReference>
<keyword evidence="3" id="KW-0472">Membrane</keyword>
<evidence type="ECO:0000256" key="3">
    <source>
        <dbReference type="ARBA" id="ARBA00023136"/>
    </source>
</evidence>
<keyword evidence="2 7" id="KW-0732">Signal</keyword>
<keyword evidence="1" id="KW-1003">Cell membrane</keyword>
<dbReference type="InterPro" id="IPR050490">
    <property type="entry name" value="Bact_solute-bd_prot1"/>
</dbReference>
<evidence type="ECO:0000313" key="9">
    <source>
        <dbReference type="Proteomes" id="UP000250369"/>
    </source>
</evidence>
<name>A0A329MSI7_9BACL</name>
<feature type="signal peptide" evidence="7">
    <location>
        <begin position="1"/>
        <end position="25"/>
    </location>
</feature>
<reference evidence="8 9" key="1">
    <citation type="journal article" date="2009" name="Int. J. Syst. Evol. Microbiol.">
        <title>Paenibacillus contaminans sp. nov., isolated from a contaminated laboratory plate.</title>
        <authorList>
            <person name="Chou J.H."/>
            <person name="Lee J.H."/>
            <person name="Lin M.C."/>
            <person name="Chang P.S."/>
            <person name="Arun A.B."/>
            <person name="Young C.C."/>
            <person name="Chen W.M."/>
        </authorList>
    </citation>
    <scope>NUCLEOTIDE SEQUENCE [LARGE SCALE GENOMIC DNA]</scope>
    <source>
        <strain evidence="8 9">CKOBP-6</strain>
    </source>
</reference>
<evidence type="ECO:0000256" key="1">
    <source>
        <dbReference type="ARBA" id="ARBA00022475"/>
    </source>
</evidence>
<feature type="region of interest" description="Disordered" evidence="6">
    <location>
        <begin position="28"/>
        <end position="53"/>
    </location>
</feature>
<evidence type="ECO:0000256" key="6">
    <source>
        <dbReference type="SAM" id="MobiDB-lite"/>
    </source>
</evidence>
<keyword evidence="5" id="KW-0449">Lipoprotein</keyword>
<evidence type="ECO:0008006" key="10">
    <source>
        <dbReference type="Google" id="ProtNLM"/>
    </source>
</evidence>
<dbReference type="OrthoDB" id="9787283at2"/>
<evidence type="ECO:0000256" key="2">
    <source>
        <dbReference type="ARBA" id="ARBA00022729"/>
    </source>
</evidence>
<dbReference type="Gene3D" id="3.40.190.10">
    <property type="entry name" value="Periplasmic binding protein-like II"/>
    <property type="match status" value="3"/>
</dbReference>
<dbReference type="EMBL" id="QMFB01000002">
    <property type="protein sequence ID" value="RAV22522.1"/>
    <property type="molecule type" value="Genomic_DNA"/>
</dbReference>
<evidence type="ECO:0000256" key="5">
    <source>
        <dbReference type="ARBA" id="ARBA00023288"/>
    </source>
</evidence>
<feature type="compositionally biased region" description="Polar residues" evidence="6">
    <location>
        <begin position="40"/>
        <end position="50"/>
    </location>
</feature>
<keyword evidence="9" id="KW-1185">Reference proteome</keyword>
<accession>A0A329MSI7</accession>
<dbReference type="AlphaFoldDB" id="A0A329MSI7"/>
<dbReference type="Pfam" id="PF13416">
    <property type="entry name" value="SBP_bac_8"/>
    <property type="match status" value="1"/>
</dbReference>
<evidence type="ECO:0000313" key="8">
    <source>
        <dbReference type="EMBL" id="RAV22522.1"/>
    </source>
</evidence>
<dbReference type="Proteomes" id="UP000250369">
    <property type="component" value="Unassembled WGS sequence"/>
</dbReference>
<organism evidence="8 9">
    <name type="scientific">Paenibacillus contaminans</name>
    <dbReference type="NCBI Taxonomy" id="450362"/>
    <lineage>
        <taxon>Bacteria</taxon>
        <taxon>Bacillati</taxon>
        <taxon>Bacillota</taxon>
        <taxon>Bacilli</taxon>
        <taxon>Bacillales</taxon>
        <taxon>Paenibacillaceae</taxon>
        <taxon>Paenibacillus</taxon>
    </lineage>
</organism>